<dbReference type="PANTHER" id="PTHR47331">
    <property type="entry name" value="PHD-TYPE DOMAIN-CONTAINING PROTEIN"/>
    <property type="match status" value="1"/>
</dbReference>
<organism evidence="1 2">
    <name type="scientific">Trichonephila clavata</name>
    <name type="common">Joro spider</name>
    <name type="synonym">Nephila clavata</name>
    <dbReference type="NCBI Taxonomy" id="2740835"/>
    <lineage>
        <taxon>Eukaryota</taxon>
        <taxon>Metazoa</taxon>
        <taxon>Ecdysozoa</taxon>
        <taxon>Arthropoda</taxon>
        <taxon>Chelicerata</taxon>
        <taxon>Arachnida</taxon>
        <taxon>Araneae</taxon>
        <taxon>Araneomorphae</taxon>
        <taxon>Entelegynae</taxon>
        <taxon>Araneoidea</taxon>
        <taxon>Nephilidae</taxon>
        <taxon>Trichonephila</taxon>
    </lineage>
</organism>
<feature type="non-terminal residue" evidence="1">
    <location>
        <position position="1"/>
    </location>
</feature>
<dbReference type="AlphaFoldDB" id="A0A8X6G536"/>
<proteinExistence type="predicted"/>
<evidence type="ECO:0000313" key="1">
    <source>
        <dbReference type="EMBL" id="GFQ74488.1"/>
    </source>
</evidence>
<gene>
    <name evidence="1" type="primary">AVEN_19147_1</name>
    <name evidence="1" type="ORF">TNCT_535191</name>
</gene>
<name>A0A8X6G536_TRICU</name>
<comment type="caution">
    <text evidence="1">The sequence shown here is derived from an EMBL/GenBank/DDBJ whole genome shotgun (WGS) entry which is preliminary data.</text>
</comment>
<protein>
    <submittedName>
        <fullName evidence="1">Integrase catalytic domain-containing protein</fullName>
    </submittedName>
</protein>
<dbReference type="PANTHER" id="PTHR47331:SF5">
    <property type="entry name" value="RIBONUCLEASE H"/>
    <property type="match status" value="1"/>
</dbReference>
<dbReference type="OrthoDB" id="6436640at2759"/>
<keyword evidence="2" id="KW-1185">Reference proteome</keyword>
<sequence length="143" mass="16910">EYRSSVHVAVTQQRESLVDINRFSSLKKLLKVTAWVFRFVNNARIVNKSMNFYITADEIQNAEYFWLKYVQYEFYSAEILTLKRNEQLRCSSEIKSLVPYLGEDNLLRITGRLLEADLCFGEKHPVILPRHCKFTELLVIRET</sequence>
<evidence type="ECO:0000313" key="2">
    <source>
        <dbReference type="Proteomes" id="UP000887116"/>
    </source>
</evidence>
<accession>A0A8X6G536</accession>
<reference evidence="1" key="1">
    <citation type="submission" date="2020-07" db="EMBL/GenBank/DDBJ databases">
        <title>Multicomponent nature underlies the extraordinary mechanical properties of spider dragline silk.</title>
        <authorList>
            <person name="Kono N."/>
            <person name="Nakamura H."/>
            <person name="Mori M."/>
            <person name="Yoshida Y."/>
            <person name="Ohtoshi R."/>
            <person name="Malay A.D."/>
            <person name="Moran D.A.P."/>
            <person name="Tomita M."/>
            <person name="Numata K."/>
            <person name="Arakawa K."/>
        </authorList>
    </citation>
    <scope>NUCLEOTIDE SEQUENCE</scope>
</reference>
<dbReference type="EMBL" id="BMAO01011541">
    <property type="protein sequence ID" value="GFQ74488.1"/>
    <property type="molecule type" value="Genomic_DNA"/>
</dbReference>
<dbReference type="Proteomes" id="UP000887116">
    <property type="component" value="Unassembled WGS sequence"/>
</dbReference>